<feature type="transmembrane region" description="Helical" evidence="5">
    <location>
        <begin position="103"/>
        <end position="121"/>
    </location>
</feature>
<evidence type="ECO:0000313" key="7">
    <source>
        <dbReference type="Proteomes" id="UP000050795"/>
    </source>
</evidence>
<proteinExistence type="inferred from homology"/>
<accession>A0AA85K6F2</accession>
<dbReference type="GO" id="GO:0005783">
    <property type="term" value="C:endoplasmic reticulum"/>
    <property type="evidence" value="ECO:0007669"/>
    <property type="project" value="TreeGrafter"/>
</dbReference>
<feature type="transmembrane region" description="Helical" evidence="5">
    <location>
        <begin position="257"/>
        <end position="277"/>
    </location>
</feature>
<dbReference type="WBParaSite" id="TREG1_80920.1">
    <property type="protein sequence ID" value="TREG1_80920.1"/>
    <property type="gene ID" value="TREG1_80920"/>
</dbReference>
<feature type="compositionally biased region" description="Pro residues" evidence="6">
    <location>
        <begin position="1"/>
        <end position="11"/>
    </location>
</feature>
<feature type="transmembrane region" description="Helical" evidence="5">
    <location>
        <begin position="190"/>
        <end position="211"/>
    </location>
</feature>
<feature type="compositionally biased region" description="Polar residues" evidence="6">
    <location>
        <begin position="30"/>
        <end position="44"/>
    </location>
</feature>
<dbReference type="GO" id="GO:0016020">
    <property type="term" value="C:membrane"/>
    <property type="evidence" value="ECO:0007669"/>
    <property type="project" value="UniProtKB-SubCell"/>
</dbReference>
<evidence type="ECO:0000313" key="8">
    <source>
        <dbReference type="WBParaSite" id="TREG1_80920.1"/>
    </source>
</evidence>
<dbReference type="GO" id="GO:2001234">
    <property type="term" value="P:negative regulation of apoptotic signaling pathway"/>
    <property type="evidence" value="ECO:0007669"/>
    <property type="project" value="TreeGrafter"/>
</dbReference>
<dbReference type="AlphaFoldDB" id="A0AA85K6F2"/>
<keyword evidence="7" id="KW-1185">Reference proteome</keyword>
<evidence type="ECO:0000256" key="6">
    <source>
        <dbReference type="SAM" id="MobiDB-lite"/>
    </source>
</evidence>
<dbReference type="GO" id="GO:0005794">
    <property type="term" value="C:Golgi apparatus"/>
    <property type="evidence" value="ECO:0007669"/>
    <property type="project" value="TreeGrafter"/>
</dbReference>
<dbReference type="Pfam" id="PF01027">
    <property type="entry name" value="Bax1-I"/>
    <property type="match status" value="1"/>
</dbReference>
<evidence type="ECO:0000256" key="5">
    <source>
        <dbReference type="RuleBase" id="RU004379"/>
    </source>
</evidence>
<comment type="similarity">
    <text evidence="5">Belongs to the BI1 family.</text>
</comment>
<feature type="transmembrane region" description="Helical" evidence="5">
    <location>
        <begin position="70"/>
        <end position="91"/>
    </location>
</feature>
<evidence type="ECO:0000256" key="3">
    <source>
        <dbReference type="ARBA" id="ARBA00022989"/>
    </source>
</evidence>
<dbReference type="CDD" id="cd10428">
    <property type="entry name" value="LFG_like"/>
    <property type="match status" value="1"/>
</dbReference>
<feature type="transmembrane region" description="Helical" evidence="5">
    <location>
        <begin position="159"/>
        <end position="178"/>
    </location>
</feature>
<name>A0AA85K6F2_TRIRE</name>
<reference evidence="7" key="1">
    <citation type="submission" date="2022-06" db="EMBL/GenBank/DDBJ databases">
        <authorList>
            <person name="Berger JAMES D."/>
            <person name="Berger JAMES D."/>
        </authorList>
    </citation>
    <scope>NUCLEOTIDE SEQUENCE [LARGE SCALE GENOMIC DNA]</scope>
</reference>
<evidence type="ECO:0000256" key="4">
    <source>
        <dbReference type="ARBA" id="ARBA00023136"/>
    </source>
</evidence>
<evidence type="ECO:0000256" key="2">
    <source>
        <dbReference type="ARBA" id="ARBA00022692"/>
    </source>
</evidence>
<keyword evidence="3 5" id="KW-1133">Transmembrane helix</keyword>
<feature type="transmembrane region" description="Helical" evidence="5">
    <location>
        <begin position="217"/>
        <end position="236"/>
    </location>
</feature>
<dbReference type="Proteomes" id="UP000050795">
    <property type="component" value="Unassembled WGS sequence"/>
</dbReference>
<keyword evidence="2 5" id="KW-0812">Transmembrane</keyword>
<dbReference type="PANTHER" id="PTHR23291">
    <property type="entry name" value="BAX INHIBITOR-RELATED"/>
    <property type="match status" value="1"/>
</dbReference>
<feature type="region of interest" description="Disordered" evidence="6">
    <location>
        <begin position="1"/>
        <end position="51"/>
    </location>
</feature>
<comment type="subcellular location">
    <subcellularLocation>
        <location evidence="1">Membrane</location>
        <topology evidence="1">Multi-pass membrane protein</topology>
    </subcellularLocation>
</comment>
<organism evidence="7 8">
    <name type="scientific">Trichobilharzia regenti</name>
    <name type="common">Nasal bird schistosome</name>
    <dbReference type="NCBI Taxonomy" id="157069"/>
    <lineage>
        <taxon>Eukaryota</taxon>
        <taxon>Metazoa</taxon>
        <taxon>Spiralia</taxon>
        <taxon>Lophotrochozoa</taxon>
        <taxon>Platyhelminthes</taxon>
        <taxon>Trematoda</taxon>
        <taxon>Digenea</taxon>
        <taxon>Strigeidida</taxon>
        <taxon>Schistosomatoidea</taxon>
        <taxon>Schistosomatidae</taxon>
        <taxon>Trichobilharzia</taxon>
    </lineage>
</organism>
<protein>
    <submittedName>
        <fullName evidence="8">Uncharacterized protein</fullName>
    </submittedName>
</protein>
<dbReference type="InterPro" id="IPR006214">
    <property type="entry name" value="Bax_inhibitor_1-related"/>
</dbReference>
<dbReference type="PANTHER" id="PTHR23291:SF127">
    <property type="entry name" value="PROTEIN LIFEGUARD 1-LIKE"/>
    <property type="match status" value="1"/>
</dbReference>
<keyword evidence="4 5" id="KW-0472">Membrane</keyword>
<evidence type="ECO:0000256" key="1">
    <source>
        <dbReference type="ARBA" id="ARBA00004141"/>
    </source>
</evidence>
<sequence length="280" mass="31261">MNYSRDPPPPYETTNTAPYPTIGFAVGPYSDSTGYQGQPSNLEPKSNRGEPFTSLEYSEKSIRHAFIRKVYLILTAQLLVTSAFICTFLFSYRVKYWVARNSWFYYLSYGIFLCTYIALVCCPSVRRRYPGNIIALSIFTLAFSYMTGTITSYYDTQSVLIAVAITACLCIAISIFAMQTKIDITKCTSLIFVLSIVVMLTGIACIIVYAVSGPNRILQAVYGGLGALLFGVYLAFDTQHIMGGREQELGAEEYIYGALQLYLDVVNLFLMILSLFGSRD</sequence>
<feature type="transmembrane region" description="Helical" evidence="5">
    <location>
        <begin position="133"/>
        <end position="153"/>
    </location>
</feature>
<reference evidence="8" key="2">
    <citation type="submission" date="2023-11" db="UniProtKB">
        <authorList>
            <consortium name="WormBaseParasite"/>
        </authorList>
    </citation>
    <scope>IDENTIFICATION</scope>
</reference>